<gene>
    <name evidence="1" type="ORF">NQ317_007160</name>
</gene>
<protein>
    <submittedName>
        <fullName evidence="1">Uncharacterized protein</fullName>
    </submittedName>
</protein>
<proteinExistence type="predicted"/>
<evidence type="ECO:0000313" key="1">
    <source>
        <dbReference type="EMBL" id="KAJ8973184.1"/>
    </source>
</evidence>
<evidence type="ECO:0000313" key="2">
    <source>
        <dbReference type="Proteomes" id="UP001162164"/>
    </source>
</evidence>
<sequence>MSDGTFLVSISGQIEWIDLLASGNILALQIEDLKLESNGPSVVNNGDKIVLNFPVECKSQPYWCKASDYFKCIQEYGASWVISRAHIPLKPGFHQLDVHLSGF</sequence>
<accession>A0ABQ9J5P3</accession>
<organism evidence="1 2">
    <name type="scientific">Molorchus minor</name>
    <dbReference type="NCBI Taxonomy" id="1323400"/>
    <lineage>
        <taxon>Eukaryota</taxon>
        <taxon>Metazoa</taxon>
        <taxon>Ecdysozoa</taxon>
        <taxon>Arthropoda</taxon>
        <taxon>Hexapoda</taxon>
        <taxon>Insecta</taxon>
        <taxon>Pterygota</taxon>
        <taxon>Neoptera</taxon>
        <taxon>Endopterygota</taxon>
        <taxon>Coleoptera</taxon>
        <taxon>Polyphaga</taxon>
        <taxon>Cucujiformia</taxon>
        <taxon>Chrysomeloidea</taxon>
        <taxon>Cerambycidae</taxon>
        <taxon>Lamiinae</taxon>
        <taxon>Monochamini</taxon>
        <taxon>Molorchus</taxon>
    </lineage>
</organism>
<name>A0ABQ9J5P3_9CUCU</name>
<reference evidence="1" key="1">
    <citation type="journal article" date="2023" name="Insect Mol. Biol.">
        <title>Genome sequencing provides insights into the evolution of gene families encoding plant cell wall-degrading enzymes in longhorned beetles.</title>
        <authorList>
            <person name="Shin N.R."/>
            <person name="Okamura Y."/>
            <person name="Kirsch R."/>
            <person name="Pauchet Y."/>
        </authorList>
    </citation>
    <scope>NUCLEOTIDE SEQUENCE</scope>
    <source>
        <strain evidence="1">MMC_N1</strain>
    </source>
</reference>
<dbReference type="EMBL" id="JAPWTJ010001223">
    <property type="protein sequence ID" value="KAJ8973184.1"/>
    <property type="molecule type" value="Genomic_DNA"/>
</dbReference>
<comment type="caution">
    <text evidence="1">The sequence shown here is derived from an EMBL/GenBank/DDBJ whole genome shotgun (WGS) entry which is preliminary data.</text>
</comment>
<dbReference type="Proteomes" id="UP001162164">
    <property type="component" value="Unassembled WGS sequence"/>
</dbReference>
<keyword evidence="2" id="KW-1185">Reference proteome</keyword>